<keyword evidence="7" id="KW-0479">Metal-binding</keyword>
<dbReference type="GO" id="GO:0098542">
    <property type="term" value="P:defense response to other organism"/>
    <property type="evidence" value="ECO:0007669"/>
    <property type="project" value="InterPro"/>
</dbReference>
<feature type="binding site" evidence="7">
    <location>
        <position position="25"/>
    </location>
    <ligand>
        <name>Ca(2+)</name>
        <dbReference type="ChEBI" id="CHEBI:29108"/>
    </ligand>
</feature>
<dbReference type="PANTHER" id="PTHR46852">
    <property type="entry name" value="ALKALINE CERAMIDASE"/>
    <property type="match status" value="1"/>
</dbReference>
<feature type="binding site" evidence="7">
    <location>
        <position position="34"/>
    </location>
    <ligand>
        <name>Ca(2+)</name>
        <dbReference type="ChEBI" id="CHEBI:29108"/>
    </ligand>
</feature>
<dbReference type="PANTHER" id="PTHR46852:SF1">
    <property type="entry name" value="ALKALINE PHYTOCERAMIDASE FAMILY PROTEIN, EXPRESSED"/>
    <property type="match status" value="1"/>
</dbReference>
<proteinExistence type="inferred from homology"/>
<feature type="binding site" evidence="8">
    <location>
        <position position="82"/>
    </location>
    <ligand>
        <name>Zn(2+)</name>
        <dbReference type="ChEBI" id="CHEBI:29105"/>
        <note>catalytic</note>
    </ligand>
</feature>
<feature type="binding site" evidence="7">
    <location>
        <position position="23"/>
    </location>
    <ligand>
        <name>Ca(2+)</name>
        <dbReference type="ChEBI" id="CHEBI:29108"/>
    </ligand>
</feature>
<feature type="binding site" evidence="7">
    <location>
        <position position="21"/>
    </location>
    <ligand>
        <name>Ca(2+)</name>
        <dbReference type="ChEBI" id="CHEBI:29108"/>
    </ligand>
</feature>
<name>A0A8K1C5L2_PYTOL</name>
<dbReference type="Pfam" id="PF05875">
    <property type="entry name" value="Ceramidase"/>
    <property type="match status" value="1"/>
</dbReference>
<organism evidence="10 11">
    <name type="scientific">Pythium oligandrum</name>
    <name type="common">Mycoparasitic fungus</name>
    <dbReference type="NCBI Taxonomy" id="41045"/>
    <lineage>
        <taxon>Eukaryota</taxon>
        <taxon>Sar</taxon>
        <taxon>Stramenopiles</taxon>
        <taxon>Oomycota</taxon>
        <taxon>Peronosporomycetes</taxon>
        <taxon>Pythiales</taxon>
        <taxon>Pythiaceae</taxon>
        <taxon>Pythium</taxon>
    </lineage>
</organism>
<evidence type="ECO:0000256" key="7">
    <source>
        <dbReference type="PIRSR" id="PIRSR608901-1"/>
    </source>
</evidence>
<evidence type="ECO:0000256" key="2">
    <source>
        <dbReference type="ARBA" id="ARBA00009780"/>
    </source>
</evidence>
<keyword evidence="6 9" id="KW-0472">Membrane</keyword>
<gene>
    <name evidence="10" type="ORF">Poli38472_002931</name>
</gene>
<dbReference type="EMBL" id="SPLM01000144">
    <property type="protein sequence ID" value="TMW57006.1"/>
    <property type="molecule type" value="Genomic_DNA"/>
</dbReference>
<comment type="cofactor">
    <cofactor evidence="8">
        <name>Zn(2+)</name>
        <dbReference type="ChEBI" id="CHEBI:29105"/>
    </cofactor>
</comment>
<protein>
    <recommendedName>
        <fullName evidence="12">Alkaline phytoceramidase</fullName>
    </recommendedName>
</protein>
<evidence type="ECO:0000256" key="1">
    <source>
        <dbReference type="ARBA" id="ARBA00004141"/>
    </source>
</evidence>
<keyword evidence="7" id="KW-0106">Calcium</keyword>
<evidence type="ECO:0000313" key="10">
    <source>
        <dbReference type="EMBL" id="TMW57006.1"/>
    </source>
</evidence>
<comment type="caution">
    <text evidence="10">The sequence shown here is derived from an EMBL/GenBank/DDBJ whole genome shotgun (WGS) entry which is preliminary data.</text>
</comment>
<dbReference type="GO" id="GO:0016020">
    <property type="term" value="C:membrane"/>
    <property type="evidence" value="ECO:0007669"/>
    <property type="project" value="UniProtKB-SubCell"/>
</dbReference>
<feature type="transmembrane region" description="Helical" evidence="9">
    <location>
        <begin position="185"/>
        <end position="203"/>
    </location>
</feature>
<feature type="binding site" evidence="8">
    <location>
        <position position="216"/>
    </location>
    <ligand>
        <name>Zn(2+)</name>
        <dbReference type="ChEBI" id="CHEBI:29105"/>
        <note>catalytic</note>
    </ligand>
</feature>
<keyword evidence="5 9" id="KW-1133">Transmembrane helix</keyword>
<feature type="transmembrane region" description="Helical" evidence="9">
    <location>
        <begin position="65"/>
        <end position="85"/>
    </location>
</feature>
<evidence type="ECO:0000256" key="5">
    <source>
        <dbReference type="ARBA" id="ARBA00022989"/>
    </source>
</evidence>
<evidence type="ECO:0000256" key="6">
    <source>
        <dbReference type="ARBA" id="ARBA00023136"/>
    </source>
</evidence>
<dbReference type="Proteomes" id="UP000794436">
    <property type="component" value="Unassembled WGS sequence"/>
</dbReference>
<reference evidence="10" key="1">
    <citation type="submission" date="2019-03" db="EMBL/GenBank/DDBJ databases">
        <title>Long read genome sequence of the mycoparasitic Pythium oligandrum ATCC 38472 isolated from sugarbeet rhizosphere.</title>
        <authorList>
            <person name="Gaulin E."/>
        </authorList>
    </citation>
    <scope>NUCLEOTIDE SEQUENCE</scope>
    <source>
        <strain evidence="10">ATCC 38472_TT</strain>
    </source>
</reference>
<dbReference type="OrthoDB" id="187171at2759"/>
<feature type="transmembrane region" description="Helical" evidence="9">
    <location>
        <begin position="215"/>
        <end position="233"/>
    </location>
</feature>
<feature type="transmembrane region" description="Helical" evidence="9">
    <location>
        <begin position="146"/>
        <end position="164"/>
    </location>
</feature>
<feature type="binding site" evidence="8">
    <location>
        <position position="212"/>
    </location>
    <ligand>
        <name>Zn(2+)</name>
        <dbReference type="ChEBI" id="CHEBI:29105"/>
        <note>catalytic</note>
    </ligand>
</feature>
<accession>A0A8K1C5L2</accession>
<dbReference type="GO" id="GO:0006672">
    <property type="term" value="P:ceramide metabolic process"/>
    <property type="evidence" value="ECO:0007669"/>
    <property type="project" value="InterPro"/>
</dbReference>
<evidence type="ECO:0000313" key="11">
    <source>
        <dbReference type="Proteomes" id="UP000794436"/>
    </source>
</evidence>
<evidence type="ECO:0000256" key="4">
    <source>
        <dbReference type="ARBA" id="ARBA00022801"/>
    </source>
</evidence>
<comment type="similarity">
    <text evidence="2">Belongs to the alkaline ceramidase family.</text>
</comment>
<keyword evidence="11" id="KW-1185">Reference proteome</keyword>
<keyword evidence="3 9" id="KW-0812">Transmembrane</keyword>
<feature type="transmembrane region" description="Helical" evidence="9">
    <location>
        <begin position="120"/>
        <end position="140"/>
    </location>
</feature>
<sequence>MASKLRVVDGFWGEPTATIDWCEPNYEHSFYVAEFWNTISNLIFVALGLYGYWRSAKEGFEWRFRLQFLAVMVTGFGSAMFHGTLQLVHQQCDETPMVWVMLIWIYTVFNHEIRELGVSDAVIVCFLTLLGVGFAVVHAIYRFTTLFQLLIAAMAISCSCRLYYHYQRVRDPRARAVAVSHVRSSLIALACWLVDFHLCYYVRKLPVNPQGHAWWHIFIGISSYHGPLFMQYVRLEELQRRPKVVAALMGIETIVVEQKKKAS</sequence>
<dbReference type="GO" id="GO:0006914">
    <property type="term" value="P:autophagy"/>
    <property type="evidence" value="ECO:0007669"/>
    <property type="project" value="InterPro"/>
</dbReference>
<dbReference type="InterPro" id="IPR008901">
    <property type="entry name" value="ACER"/>
</dbReference>
<feature type="transmembrane region" description="Helical" evidence="9">
    <location>
        <begin position="97"/>
        <end position="113"/>
    </location>
</feature>
<evidence type="ECO:0008006" key="12">
    <source>
        <dbReference type="Google" id="ProtNLM"/>
    </source>
</evidence>
<feature type="binding site" evidence="7">
    <location>
        <position position="20"/>
    </location>
    <ligand>
        <name>Ca(2+)</name>
        <dbReference type="ChEBI" id="CHEBI:29108"/>
    </ligand>
</feature>
<feature type="transmembrane region" description="Helical" evidence="9">
    <location>
        <begin position="35"/>
        <end position="53"/>
    </location>
</feature>
<dbReference type="GO" id="GO:0009651">
    <property type="term" value="P:response to salt stress"/>
    <property type="evidence" value="ECO:0007669"/>
    <property type="project" value="InterPro"/>
</dbReference>
<dbReference type="AlphaFoldDB" id="A0A8K1C5L2"/>
<keyword evidence="4" id="KW-0378">Hydrolase</keyword>
<evidence type="ECO:0000256" key="9">
    <source>
        <dbReference type="SAM" id="Phobius"/>
    </source>
</evidence>
<comment type="subcellular location">
    <subcellularLocation>
        <location evidence="1">Membrane</location>
        <topology evidence="1">Multi-pass membrane protein</topology>
    </subcellularLocation>
</comment>
<keyword evidence="8" id="KW-0862">Zinc</keyword>
<dbReference type="GO" id="GO:0046872">
    <property type="term" value="F:metal ion binding"/>
    <property type="evidence" value="ECO:0007669"/>
    <property type="project" value="UniProtKB-KW"/>
</dbReference>
<evidence type="ECO:0000256" key="3">
    <source>
        <dbReference type="ARBA" id="ARBA00022692"/>
    </source>
</evidence>
<dbReference type="InterPro" id="IPR044219">
    <property type="entry name" value="ACER_plant"/>
</dbReference>
<dbReference type="GO" id="GO:0016811">
    <property type="term" value="F:hydrolase activity, acting on carbon-nitrogen (but not peptide) bonds, in linear amides"/>
    <property type="evidence" value="ECO:0007669"/>
    <property type="project" value="InterPro"/>
</dbReference>
<evidence type="ECO:0000256" key="8">
    <source>
        <dbReference type="PIRSR" id="PIRSR608901-2"/>
    </source>
</evidence>